<name>F4X6C6_ACREC</name>
<organism evidence="2">
    <name type="scientific">Acromyrmex echinatior</name>
    <name type="common">Panamanian leafcutter ant</name>
    <name type="synonym">Acromyrmex octospinosus echinatior</name>
    <dbReference type="NCBI Taxonomy" id="103372"/>
    <lineage>
        <taxon>Eukaryota</taxon>
        <taxon>Metazoa</taxon>
        <taxon>Ecdysozoa</taxon>
        <taxon>Arthropoda</taxon>
        <taxon>Hexapoda</taxon>
        <taxon>Insecta</taxon>
        <taxon>Pterygota</taxon>
        <taxon>Neoptera</taxon>
        <taxon>Endopterygota</taxon>
        <taxon>Hymenoptera</taxon>
        <taxon>Apocrita</taxon>
        <taxon>Aculeata</taxon>
        <taxon>Formicoidea</taxon>
        <taxon>Formicidae</taxon>
        <taxon>Myrmicinae</taxon>
        <taxon>Acromyrmex</taxon>
    </lineage>
</organism>
<evidence type="ECO:0000313" key="2">
    <source>
        <dbReference type="Proteomes" id="UP000007755"/>
    </source>
</evidence>
<sequence>MKVGGKGFPKASDDGSGAHVRRKELILYCQVVSWKTKESVASVIDKHNMANHANIVNAVEYVRNADPEQFAHIRDEKPGTEQPY</sequence>
<protein>
    <submittedName>
        <fullName evidence="1">Uncharacterized protein</fullName>
    </submittedName>
</protein>
<evidence type="ECO:0000313" key="1">
    <source>
        <dbReference type="EMBL" id="EGI57996.1"/>
    </source>
</evidence>
<dbReference type="EMBL" id="GL888808">
    <property type="protein sequence ID" value="EGI57996.1"/>
    <property type="molecule type" value="Genomic_DNA"/>
</dbReference>
<accession>F4X6C6</accession>
<proteinExistence type="predicted"/>
<dbReference type="Proteomes" id="UP000007755">
    <property type="component" value="Unassembled WGS sequence"/>
</dbReference>
<gene>
    <name evidence="1" type="ORF">G5I_13941</name>
</gene>
<dbReference type="InParanoid" id="F4X6C6"/>
<keyword evidence="2" id="KW-1185">Reference proteome</keyword>
<dbReference type="AlphaFoldDB" id="F4X6C6"/>
<reference evidence="1" key="1">
    <citation type="submission" date="2011-02" db="EMBL/GenBank/DDBJ databases">
        <title>The genome of the leaf-cutting ant Acromyrmex echinatior suggests key adaptations to social evolution and fungus farming.</title>
        <authorList>
            <person name="Nygaard S."/>
            <person name="Zhang G."/>
        </authorList>
    </citation>
    <scope>NUCLEOTIDE SEQUENCE</scope>
</reference>